<accession>A0ABR6ZTE1</accession>
<proteinExistence type="predicted"/>
<dbReference type="Gene3D" id="3.40.50.1820">
    <property type="entry name" value="alpha/beta hydrolase"/>
    <property type="match status" value="1"/>
</dbReference>
<protein>
    <submittedName>
        <fullName evidence="4">S9 family peptidase</fullName>
    </submittedName>
</protein>
<dbReference type="PANTHER" id="PTHR42776">
    <property type="entry name" value="SERINE PEPTIDASE S9 FAMILY MEMBER"/>
    <property type="match status" value="1"/>
</dbReference>
<dbReference type="InterPro" id="IPR029058">
    <property type="entry name" value="AB_hydrolase_fold"/>
</dbReference>
<sequence length="665" mass="73725">MKKQFFKTVIAGMLCAAATVSLPASADKSIPVADFFKKAQFSGRPVLSPDGQSMAVLTPRNGRFVLAIIRLDSRQPKVIASDPDWDIIAPSWVNDKRLVFSLSRGSDVVMEDNDGGGLFAVNSDGSAFRKLVPTRKEARGGNIAYKPLSVLARVFDGSNDLIVVNNQRGRDAKLGASDVLRLDTVTGRTRLLTFDNPGKVSDWILDENNVIRVGVSNDVDPENKRVKQVVYYRDTETSPWKLIHQAYLDEGKEMHPLGFDFDNKTLLVAGRFNGRDKMAVYIWDFAKQTVGEMVADHPDVDVADLAMDSLRKKLIGVSVDGMLPEMIFFDDDYAKLDATLRASFPGQEVSFQWSGKNVVVVVRGDNNVGSVYFYDTEKKVLEPVYVAKPEFEGKKLSAQKVINYKARDGLNIPAYLTLPEGMPAKNLPLVAYIHGGPHARDHHGYDPIAQMLASRGYAVLQPQFRMSTGFGWKHHTAGWKQWGLSMQDDVTDGVENLVKQGIVDKNRVCIIGASYGGYATMYGLVKDPDLYKCGINWVGVTDVKMLFTVNWSDMSGPYMDNMGAKMHGDPKTDDAYFHKVSAIENSGKIKAPVLMAYGSEDIRVPLIHGEKMRDKLLAQGNTVEWMVFTGEGHGWAKESNNIKWGEAVLRFIDKYIGDNSPAAKK</sequence>
<feature type="chain" id="PRO_5046735944" evidence="2">
    <location>
        <begin position="27"/>
        <end position="665"/>
    </location>
</feature>
<keyword evidence="5" id="KW-1185">Reference proteome</keyword>
<keyword evidence="2" id="KW-0732">Signal</keyword>
<gene>
    <name evidence="4" type="ORF">H8L32_15595</name>
</gene>
<dbReference type="Pfam" id="PF00326">
    <property type="entry name" value="Peptidase_S9"/>
    <property type="match status" value="1"/>
</dbReference>
<dbReference type="Gene3D" id="2.120.10.30">
    <property type="entry name" value="TolB, C-terminal domain"/>
    <property type="match status" value="1"/>
</dbReference>
<dbReference type="PANTHER" id="PTHR42776:SF27">
    <property type="entry name" value="DIPEPTIDYL PEPTIDASE FAMILY MEMBER 6"/>
    <property type="match status" value="1"/>
</dbReference>
<dbReference type="RefSeq" id="WP_186948163.1">
    <property type="nucleotide sequence ID" value="NZ_JACOGF010000007.1"/>
</dbReference>
<evidence type="ECO:0000313" key="5">
    <source>
        <dbReference type="Proteomes" id="UP000650424"/>
    </source>
</evidence>
<dbReference type="Proteomes" id="UP000650424">
    <property type="component" value="Unassembled WGS sequence"/>
</dbReference>
<organism evidence="4 5">
    <name type="scientific">Undibacterium hunanense</name>
    <dbReference type="NCBI Taxonomy" id="2762292"/>
    <lineage>
        <taxon>Bacteria</taxon>
        <taxon>Pseudomonadati</taxon>
        <taxon>Pseudomonadota</taxon>
        <taxon>Betaproteobacteria</taxon>
        <taxon>Burkholderiales</taxon>
        <taxon>Oxalobacteraceae</taxon>
        <taxon>Undibacterium</taxon>
    </lineage>
</organism>
<evidence type="ECO:0000256" key="2">
    <source>
        <dbReference type="SAM" id="SignalP"/>
    </source>
</evidence>
<dbReference type="InterPro" id="IPR011042">
    <property type="entry name" value="6-blade_b-propeller_TolB-like"/>
</dbReference>
<evidence type="ECO:0000256" key="1">
    <source>
        <dbReference type="ARBA" id="ARBA00022801"/>
    </source>
</evidence>
<dbReference type="SUPFAM" id="SSF69322">
    <property type="entry name" value="Tricorn protease domain 2"/>
    <property type="match status" value="1"/>
</dbReference>
<dbReference type="EMBL" id="JACOGF010000007">
    <property type="protein sequence ID" value="MBC3918914.1"/>
    <property type="molecule type" value="Genomic_DNA"/>
</dbReference>
<dbReference type="SUPFAM" id="SSF53474">
    <property type="entry name" value="alpha/beta-Hydrolases"/>
    <property type="match status" value="1"/>
</dbReference>
<feature type="domain" description="Peptidase S9 prolyl oligopeptidase catalytic" evidence="3">
    <location>
        <begin position="448"/>
        <end position="658"/>
    </location>
</feature>
<name>A0ABR6ZTE1_9BURK</name>
<comment type="caution">
    <text evidence="4">The sequence shown here is derived from an EMBL/GenBank/DDBJ whole genome shotgun (WGS) entry which is preliminary data.</text>
</comment>
<evidence type="ECO:0000313" key="4">
    <source>
        <dbReference type="EMBL" id="MBC3918914.1"/>
    </source>
</evidence>
<evidence type="ECO:0000259" key="3">
    <source>
        <dbReference type="Pfam" id="PF00326"/>
    </source>
</evidence>
<feature type="signal peptide" evidence="2">
    <location>
        <begin position="1"/>
        <end position="26"/>
    </location>
</feature>
<keyword evidence="1" id="KW-0378">Hydrolase</keyword>
<reference evidence="4 5" key="1">
    <citation type="submission" date="2020-08" db="EMBL/GenBank/DDBJ databases">
        <title>Novel species isolated from subtropical streams in China.</title>
        <authorList>
            <person name="Lu H."/>
        </authorList>
    </citation>
    <scope>NUCLEOTIDE SEQUENCE [LARGE SCALE GENOMIC DNA]</scope>
    <source>
        <strain evidence="4 5">CY18W</strain>
    </source>
</reference>
<dbReference type="InterPro" id="IPR001375">
    <property type="entry name" value="Peptidase_S9_cat"/>
</dbReference>